<accession>A0ABP7HMX6</accession>
<keyword evidence="1" id="KW-0418">Kinase</keyword>
<dbReference type="RefSeq" id="WP_344936873.1">
    <property type="nucleotide sequence ID" value="NZ_BAAAZR010000002.1"/>
</dbReference>
<dbReference type="PANTHER" id="PTHR35526:SF3">
    <property type="entry name" value="ANTI-SIGMA-F FACTOR RSBW"/>
    <property type="match status" value="1"/>
</dbReference>
<gene>
    <name evidence="4" type="ORF">GCM10022226_19230</name>
</gene>
<dbReference type="Proteomes" id="UP001500888">
    <property type="component" value="Unassembled WGS sequence"/>
</dbReference>
<comment type="caution">
    <text evidence="4">The sequence shown here is derived from an EMBL/GenBank/DDBJ whole genome shotgun (WGS) entry which is preliminary data.</text>
</comment>
<name>A0ABP7HMX6_9ACTN</name>
<feature type="region of interest" description="Disordered" evidence="2">
    <location>
        <begin position="129"/>
        <end position="148"/>
    </location>
</feature>
<evidence type="ECO:0000313" key="5">
    <source>
        <dbReference type="Proteomes" id="UP001500888"/>
    </source>
</evidence>
<dbReference type="InterPro" id="IPR050267">
    <property type="entry name" value="Anti-sigma-factor_SerPK"/>
</dbReference>
<evidence type="ECO:0000259" key="3">
    <source>
        <dbReference type="Pfam" id="PF13581"/>
    </source>
</evidence>
<dbReference type="InterPro" id="IPR036890">
    <property type="entry name" value="HATPase_C_sf"/>
</dbReference>
<sequence length="148" mass="16018">MMTGFLLGVIHLAGSPESVSHAREYVRAKLGERHPALDDVVLLVSELVTNAVVHSDSRNGGTVTLALADHQELVHVDVVDAGAETAPHLGGDVLAEGGRGLMLVDLIAHRWNVHEDGHGRTVWFEVKYRPGGEHRPGDAPPIPWQREP</sequence>
<evidence type="ECO:0000256" key="1">
    <source>
        <dbReference type="ARBA" id="ARBA00022527"/>
    </source>
</evidence>
<dbReference type="InterPro" id="IPR003594">
    <property type="entry name" value="HATPase_dom"/>
</dbReference>
<organism evidence="4 5">
    <name type="scientific">Sphaerisporangium flaviroseum</name>
    <dbReference type="NCBI Taxonomy" id="509199"/>
    <lineage>
        <taxon>Bacteria</taxon>
        <taxon>Bacillati</taxon>
        <taxon>Actinomycetota</taxon>
        <taxon>Actinomycetes</taxon>
        <taxon>Streptosporangiales</taxon>
        <taxon>Streptosporangiaceae</taxon>
        <taxon>Sphaerisporangium</taxon>
    </lineage>
</organism>
<protein>
    <recommendedName>
        <fullName evidence="3">Histidine kinase/HSP90-like ATPase domain-containing protein</fullName>
    </recommendedName>
</protein>
<keyword evidence="1" id="KW-0723">Serine/threonine-protein kinase</keyword>
<proteinExistence type="predicted"/>
<feature type="domain" description="Histidine kinase/HSP90-like ATPase" evidence="3">
    <location>
        <begin position="15"/>
        <end position="124"/>
    </location>
</feature>
<keyword evidence="5" id="KW-1185">Reference proteome</keyword>
<dbReference type="EMBL" id="BAAAZR010000002">
    <property type="protein sequence ID" value="GAA3799879.1"/>
    <property type="molecule type" value="Genomic_DNA"/>
</dbReference>
<dbReference type="CDD" id="cd16936">
    <property type="entry name" value="HATPase_RsbW-like"/>
    <property type="match status" value="1"/>
</dbReference>
<feature type="compositionally biased region" description="Pro residues" evidence="2">
    <location>
        <begin position="138"/>
        <end position="148"/>
    </location>
</feature>
<keyword evidence="1" id="KW-0808">Transferase</keyword>
<dbReference type="Gene3D" id="3.30.565.10">
    <property type="entry name" value="Histidine kinase-like ATPase, C-terminal domain"/>
    <property type="match status" value="1"/>
</dbReference>
<evidence type="ECO:0000256" key="2">
    <source>
        <dbReference type="SAM" id="MobiDB-lite"/>
    </source>
</evidence>
<dbReference type="PANTHER" id="PTHR35526">
    <property type="entry name" value="ANTI-SIGMA-F FACTOR RSBW-RELATED"/>
    <property type="match status" value="1"/>
</dbReference>
<evidence type="ECO:0000313" key="4">
    <source>
        <dbReference type="EMBL" id="GAA3799879.1"/>
    </source>
</evidence>
<dbReference type="SUPFAM" id="SSF55874">
    <property type="entry name" value="ATPase domain of HSP90 chaperone/DNA topoisomerase II/histidine kinase"/>
    <property type="match status" value="1"/>
</dbReference>
<reference evidence="5" key="1">
    <citation type="journal article" date="2019" name="Int. J. Syst. Evol. Microbiol.">
        <title>The Global Catalogue of Microorganisms (GCM) 10K type strain sequencing project: providing services to taxonomists for standard genome sequencing and annotation.</title>
        <authorList>
            <consortium name="The Broad Institute Genomics Platform"/>
            <consortium name="The Broad Institute Genome Sequencing Center for Infectious Disease"/>
            <person name="Wu L."/>
            <person name="Ma J."/>
        </authorList>
    </citation>
    <scope>NUCLEOTIDE SEQUENCE [LARGE SCALE GENOMIC DNA]</scope>
    <source>
        <strain evidence="5">JCM 16908</strain>
    </source>
</reference>
<dbReference type="Pfam" id="PF13581">
    <property type="entry name" value="HATPase_c_2"/>
    <property type="match status" value="1"/>
</dbReference>